<evidence type="ECO:0000256" key="1">
    <source>
        <dbReference type="ARBA" id="ARBA00022801"/>
    </source>
</evidence>
<dbReference type="Pfam" id="PF20434">
    <property type="entry name" value="BD-FAE"/>
    <property type="match status" value="1"/>
</dbReference>
<dbReference type="Proteomes" id="UP000003111">
    <property type="component" value="Unassembled WGS sequence"/>
</dbReference>
<keyword evidence="4" id="KW-1185">Reference proteome</keyword>
<sequence>MPIGFAVTLGLFALCTAAALFRTRHFGRTVYMTTVVINELPQVASLCLILSAGLAWVEGDLVGGPGLVLSVLTMVVLTGHVELARRGISAGSAVGRALTDAGITAATASRVRLLRPLLAPLPIRPRSVRRVRNVAYGPHRLQRLDVYRRRGAAVRGTLVYLHGGGYSSGRKHWEARALLHHFASEGWVCISADYRLRPGAGIADHLDDARSVVTWAHAHAGDHGGDPGTLVMVGSSAGAHLTALCALTQEDQPDRGASRIDAAVGLYGYYGPYDGADRSAGPVSSPLRLRAASAPPFFLVHGDHDSWVPVELAREFVRHLRADSRQAVVYAELPGAQHGFDLFRSWRFTAVLTGLDAFVRNLPGSARTGPG</sequence>
<dbReference type="PANTHER" id="PTHR48081:SF33">
    <property type="entry name" value="KYNURENINE FORMAMIDASE"/>
    <property type="match status" value="1"/>
</dbReference>
<proteinExistence type="predicted"/>
<protein>
    <recommendedName>
        <fullName evidence="2">BD-FAE-like domain-containing protein</fullName>
    </recommendedName>
</protein>
<dbReference type="InterPro" id="IPR029058">
    <property type="entry name" value="AB_hydrolase_fold"/>
</dbReference>
<accession>E2S9N5</accession>
<dbReference type="SUPFAM" id="SSF53474">
    <property type="entry name" value="alpha/beta-Hydrolases"/>
    <property type="match status" value="1"/>
</dbReference>
<comment type="caution">
    <text evidence="3">The sequence shown here is derived from an EMBL/GenBank/DDBJ whole genome shotgun (WGS) entry which is preliminary data.</text>
</comment>
<evidence type="ECO:0000313" key="3">
    <source>
        <dbReference type="EMBL" id="EFQ83959.1"/>
    </source>
</evidence>
<keyword evidence="1" id="KW-0378">Hydrolase</keyword>
<gene>
    <name evidence="3" type="ORF">HMPREF0063_10675</name>
</gene>
<dbReference type="eggNOG" id="COG0657">
    <property type="taxonomic scope" value="Bacteria"/>
</dbReference>
<dbReference type="PANTHER" id="PTHR48081">
    <property type="entry name" value="AB HYDROLASE SUPERFAMILY PROTEIN C4A8.06C"/>
    <property type="match status" value="1"/>
</dbReference>
<dbReference type="HOGENOM" id="CLU_048058_2_0_11"/>
<dbReference type="GO" id="GO:0016787">
    <property type="term" value="F:hydrolase activity"/>
    <property type="evidence" value="ECO:0007669"/>
    <property type="project" value="UniProtKB-KW"/>
</dbReference>
<dbReference type="AlphaFoldDB" id="E2S9N5"/>
<dbReference type="Gene3D" id="3.40.50.1820">
    <property type="entry name" value="alpha/beta hydrolase"/>
    <property type="match status" value="1"/>
</dbReference>
<dbReference type="EMBL" id="ACLF03000003">
    <property type="protein sequence ID" value="EFQ83959.1"/>
    <property type="molecule type" value="Genomic_DNA"/>
</dbReference>
<dbReference type="InterPro" id="IPR049492">
    <property type="entry name" value="BD-FAE-like_dom"/>
</dbReference>
<evidence type="ECO:0000313" key="4">
    <source>
        <dbReference type="Proteomes" id="UP000003111"/>
    </source>
</evidence>
<organism evidence="3 4">
    <name type="scientific">Aeromicrobium marinum DSM 15272</name>
    <dbReference type="NCBI Taxonomy" id="585531"/>
    <lineage>
        <taxon>Bacteria</taxon>
        <taxon>Bacillati</taxon>
        <taxon>Actinomycetota</taxon>
        <taxon>Actinomycetes</taxon>
        <taxon>Propionibacteriales</taxon>
        <taxon>Nocardioidaceae</taxon>
        <taxon>Aeromicrobium</taxon>
    </lineage>
</organism>
<dbReference type="OrthoDB" id="9803828at2"/>
<dbReference type="STRING" id="585531.HMPREF0063_10675"/>
<evidence type="ECO:0000259" key="2">
    <source>
        <dbReference type="Pfam" id="PF20434"/>
    </source>
</evidence>
<reference evidence="3" key="1">
    <citation type="submission" date="2010-08" db="EMBL/GenBank/DDBJ databases">
        <authorList>
            <person name="Muzny D."/>
            <person name="Qin X."/>
            <person name="Buhay C."/>
            <person name="Dugan-Rocha S."/>
            <person name="Ding Y."/>
            <person name="Chen G."/>
            <person name="Hawes A."/>
            <person name="Holder M."/>
            <person name="Jhangiani S."/>
            <person name="Johnson A."/>
            <person name="Khan Z."/>
            <person name="Li Z."/>
            <person name="Liu W."/>
            <person name="Liu X."/>
            <person name="Perez L."/>
            <person name="Shen H."/>
            <person name="Wang Q."/>
            <person name="Watt J."/>
            <person name="Xi L."/>
            <person name="Xin Y."/>
            <person name="Zhou J."/>
            <person name="Deng J."/>
            <person name="Jiang H."/>
            <person name="Liu Y."/>
            <person name="Qu J."/>
            <person name="Song X.-Z."/>
            <person name="Zhang L."/>
            <person name="Villasana D."/>
            <person name="Johnson A."/>
            <person name="Liu J."/>
            <person name="Liyanage D."/>
            <person name="Lorensuhewa L."/>
            <person name="Robinson T."/>
            <person name="Song A."/>
            <person name="Song B.-B."/>
            <person name="Dinh H."/>
            <person name="Thornton R."/>
            <person name="Coyle M."/>
            <person name="Francisco L."/>
            <person name="Jackson L."/>
            <person name="Javaid M."/>
            <person name="Korchina V."/>
            <person name="Kovar C."/>
            <person name="Mata R."/>
            <person name="Mathew T."/>
            <person name="Ngo R."/>
            <person name="Nguyen L."/>
            <person name="Nguyen N."/>
            <person name="Okwuonu G."/>
            <person name="Ongeri F."/>
            <person name="Pham C."/>
            <person name="Simmons D."/>
            <person name="Wilczek-Boney K."/>
            <person name="Hale W."/>
            <person name="Jakkamsetti A."/>
            <person name="Pham P."/>
            <person name="Ruth R."/>
            <person name="San Lucas F."/>
            <person name="Warren J."/>
            <person name="Zhang J."/>
            <person name="Zhao Z."/>
            <person name="Zhou C."/>
            <person name="Zhu D."/>
            <person name="Lee S."/>
            <person name="Bess C."/>
            <person name="Blankenburg K."/>
            <person name="Forbes L."/>
            <person name="Fu Q."/>
            <person name="Gubbala S."/>
            <person name="Hirani K."/>
            <person name="Jayaseelan J.C."/>
            <person name="Lara F."/>
            <person name="Munidasa M."/>
            <person name="Palculict T."/>
            <person name="Patil S."/>
            <person name="Pu L.-L."/>
            <person name="Saada N."/>
            <person name="Tang L."/>
            <person name="Weissenberger G."/>
            <person name="Zhu Y."/>
            <person name="Hemphill L."/>
            <person name="Shang Y."/>
            <person name="Youmans B."/>
            <person name="Ayvaz T."/>
            <person name="Ross M."/>
            <person name="Santibanez J."/>
            <person name="Aqrawi P."/>
            <person name="Gross S."/>
            <person name="Joshi V."/>
            <person name="Fowler G."/>
            <person name="Nazareth L."/>
            <person name="Reid J."/>
            <person name="Worley K."/>
            <person name="Petrosino J."/>
            <person name="Highlander S."/>
            <person name="Gibbs R."/>
        </authorList>
    </citation>
    <scope>NUCLEOTIDE SEQUENCE [LARGE SCALE GENOMIC DNA]</scope>
    <source>
        <strain evidence="3">DSM 15272</strain>
    </source>
</reference>
<dbReference type="InterPro" id="IPR050300">
    <property type="entry name" value="GDXG_lipolytic_enzyme"/>
</dbReference>
<name>E2S9N5_9ACTN</name>
<feature type="domain" description="BD-FAE-like" evidence="2">
    <location>
        <begin position="144"/>
        <end position="252"/>
    </location>
</feature>